<dbReference type="InterPro" id="IPR050248">
    <property type="entry name" value="Polysacc_deacetylase_ArnD"/>
</dbReference>
<proteinExistence type="predicted"/>
<feature type="domain" description="NodB homology" evidence="3">
    <location>
        <begin position="37"/>
        <end position="246"/>
    </location>
</feature>
<organism evidence="4 5">
    <name type="scientific">Mariniradius sediminis</name>
    <dbReference type="NCBI Taxonomy" id="2909237"/>
    <lineage>
        <taxon>Bacteria</taxon>
        <taxon>Pseudomonadati</taxon>
        <taxon>Bacteroidota</taxon>
        <taxon>Cytophagia</taxon>
        <taxon>Cytophagales</taxon>
        <taxon>Cyclobacteriaceae</taxon>
        <taxon>Mariniradius</taxon>
    </lineage>
</organism>
<reference evidence="4 5" key="1">
    <citation type="submission" date="2022-01" db="EMBL/GenBank/DDBJ databases">
        <title>Mariniradius saccharolyticus sp. nov., isolated from sediment of a river.</title>
        <authorList>
            <person name="Liu H."/>
        </authorList>
    </citation>
    <scope>NUCLEOTIDE SEQUENCE [LARGE SCALE GENOMIC DNA]</scope>
    <source>
        <strain evidence="4 5">RY-2</strain>
    </source>
</reference>
<name>A0ABS9BWC9_9BACT</name>
<dbReference type="InterPro" id="IPR002509">
    <property type="entry name" value="NODB_dom"/>
</dbReference>
<evidence type="ECO:0000256" key="1">
    <source>
        <dbReference type="ARBA" id="ARBA00022723"/>
    </source>
</evidence>
<sequence>MRITFSVVILLLVSPVLVRGQIQYVFGGMVRGDLGEKKIALVFTGHEFAEAGEEILKTLDQHRAKAAFFLTGDFYRNPDFENLIIQIKGKGHYLGAHSDKHLLYCDWGKRDSLLVTKVAFLEDLERNYDEMRRFGVDKSEAPFFLPPYEWYNDSISAWTREAGLHLINFSSGTRSHADYTDPSMPNYVDSQKILHSILDYESSQPQGLNGFILLMHIGVGPKRVDKFHAQIPVMLQTLRSRGYEFVSLSELFPIEVREPSK</sequence>
<keyword evidence="1" id="KW-0479">Metal-binding</keyword>
<dbReference type="PROSITE" id="PS51677">
    <property type="entry name" value="NODB"/>
    <property type="match status" value="1"/>
</dbReference>
<gene>
    <name evidence="4" type="ORF">L0U89_14980</name>
</gene>
<dbReference type="Pfam" id="PF01522">
    <property type="entry name" value="Polysacc_deac_1"/>
    <property type="match status" value="1"/>
</dbReference>
<evidence type="ECO:0000313" key="4">
    <source>
        <dbReference type="EMBL" id="MCF1752366.1"/>
    </source>
</evidence>
<evidence type="ECO:0000256" key="2">
    <source>
        <dbReference type="ARBA" id="ARBA00022801"/>
    </source>
</evidence>
<dbReference type="EMBL" id="JAKEVZ010000011">
    <property type="protein sequence ID" value="MCF1752366.1"/>
    <property type="molecule type" value="Genomic_DNA"/>
</dbReference>
<dbReference type="Gene3D" id="3.20.20.370">
    <property type="entry name" value="Glycoside hydrolase/deacetylase"/>
    <property type="match status" value="1"/>
</dbReference>
<keyword evidence="5" id="KW-1185">Reference proteome</keyword>
<dbReference type="PANTHER" id="PTHR10587:SF133">
    <property type="entry name" value="CHITIN DEACETYLASE 1-RELATED"/>
    <property type="match status" value="1"/>
</dbReference>
<protein>
    <submittedName>
        <fullName evidence="4">Polysaccharide deacetylase family protein</fullName>
    </submittedName>
</protein>
<evidence type="ECO:0000259" key="3">
    <source>
        <dbReference type="PROSITE" id="PS51677"/>
    </source>
</evidence>
<accession>A0ABS9BWC9</accession>
<dbReference type="Proteomes" id="UP001201449">
    <property type="component" value="Unassembled WGS sequence"/>
</dbReference>
<dbReference type="CDD" id="cd10917">
    <property type="entry name" value="CE4_NodB_like_6s_7s"/>
    <property type="match status" value="1"/>
</dbReference>
<dbReference type="RefSeq" id="WP_234862261.1">
    <property type="nucleotide sequence ID" value="NZ_JAKEVZ010000011.1"/>
</dbReference>
<comment type="caution">
    <text evidence="4">The sequence shown here is derived from an EMBL/GenBank/DDBJ whole genome shotgun (WGS) entry which is preliminary data.</text>
</comment>
<keyword evidence="2" id="KW-0378">Hydrolase</keyword>
<evidence type="ECO:0000313" key="5">
    <source>
        <dbReference type="Proteomes" id="UP001201449"/>
    </source>
</evidence>
<dbReference type="InterPro" id="IPR011330">
    <property type="entry name" value="Glyco_hydro/deAcase_b/a-brl"/>
</dbReference>
<dbReference type="SUPFAM" id="SSF88713">
    <property type="entry name" value="Glycoside hydrolase/deacetylase"/>
    <property type="match status" value="1"/>
</dbReference>
<dbReference type="PANTHER" id="PTHR10587">
    <property type="entry name" value="GLYCOSYL TRANSFERASE-RELATED"/>
    <property type="match status" value="1"/>
</dbReference>